<sequence length="354" mass="37871">MTPPDSIKIPASMHSMALTGRGGPENLRSTRLPLPELHPGQVLIRVQAVALNHLDVWVRKGVASPKLPLPHLLGSDIAGEVVAVGAGVQDVPIGSKVMLNPGVSCGHCERCLSGHDNLCHHYQILGEHRWGGYAQYIAVPRANVLQMPAGMDPIAAASVPLAALTAYQMVFERARIQPWETAVVLAAASGVSVNLIQFCKLAGARVIAVASTPEKRALALKLGADEVLSAHDDQVQAIKGLTQGEGAEVVFDHTGADNWQHSLKSLKWGGRLVTCGASSGTEAMTPLNWVFFKQLSILGSTMGSKADLYRILQFLQEGKLQPVVGHVLTLDRAREAHQLLEARQVLGKVVLKVE</sequence>
<name>A0ABQ2CYW5_9DEIO</name>
<dbReference type="RefSeq" id="WP_229684720.1">
    <property type="nucleotide sequence ID" value="NZ_BMOD01000006.1"/>
</dbReference>
<evidence type="ECO:0000256" key="2">
    <source>
        <dbReference type="ARBA" id="ARBA00023002"/>
    </source>
</evidence>
<proteinExistence type="predicted"/>
<dbReference type="SUPFAM" id="SSF50129">
    <property type="entry name" value="GroES-like"/>
    <property type="match status" value="1"/>
</dbReference>
<accession>A0ABQ2CYW5</accession>
<dbReference type="SMART" id="SM00829">
    <property type="entry name" value="PKS_ER"/>
    <property type="match status" value="1"/>
</dbReference>
<dbReference type="PANTHER" id="PTHR48106">
    <property type="entry name" value="QUINONE OXIDOREDUCTASE PIG3-RELATED"/>
    <property type="match status" value="1"/>
</dbReference>
<dbReference type="InterPro" id="IPR036291">
    <property type="entry name" value="NAD(P)-bd_dom_sf"/>
</dbReference>
<evidence type="ECO:0000259" key="3">
    <source>
        <dbReference type="SMART" id="SM00829"/>
    </source>
</evidence>
<dbReference type="SUPFAM" id="SSF51735">
    <property type="entry name" value="NAD(P)-binding Rossmann-fold domains"/>
    <property type="match status" value="1"/>
</dbReference>
<dbReference type="InterPro" id="IPR020843">
    <property type="entry name" value="ER"/>
</dbReference>
<evidence type="ECO:0000256" key="1">
    <source>
        <dbReference type="ARBA" id="ARBA00022857"/>
    </source>
</evidence>
<keyword evidence="2" id="KW-0560">Oxidoreductase</keyword>
<keyword evidence="1" id="KW-0521">NADP</keyword>
<evidence type="ECO:0000313" key="5">
    <source>
        <dbReference type="Proteomes" id="UP000632222"/>
    </source>
</evidence>
<dbReference type="InterPro" id="IPR013149">
    <property type="entry name" value="ADH-like_C"/>
</dbReference>
<dbReference type="EMBL" id="BMOD01000006">
    <property type="protein sequence ID" value="GGJ34356.1"/>
    <property type="molecule type" value="Genomic_DNA"/>
</dbReference>
<feature type="domain" description="Enoyl reductase (ER)" evidence="3">
    <location>
        <begin position="22"/>
        <end position="351"/>
    </location>
</feature>
<gene>
    <name evidence="4" type="ORF">GCM10008938_20640</name>
</gene>
<dbReference type="Proteomes" id="UP000632222">
    <property type="component" value="Unassembled WGS sequence"/>
</dbReference>
<protein>
    <submittedName>
        <fullName evidence="4">Alcohol dehydrogenase</fullName>
    </submittedName>
</protein>
<dbReference type="Gene3D" id="3.40.50.720">
    <property type="entry name" value="NAD(P)-binding Rossmann-like Domain"/>
    <property type="match status" value="1"/>
</dbReference>
<reference evidence="5" key="1">
    <citation type="journal article" date="2019" name="Int. J. Syst. Evol. Microbiol.">
        <title>The Global Catalogue of Microorganisms (GCM) 10K type strain sequencing project: providing services to taxonomists for standard genome sequencing and annotation.</title>
        <authorList>
            <consortium name="The Broad Institute Genomics Platform"/>
            <consortium name="The Broad Institute Genome Sequencing Center for Infectious Disease"/>
            <person name="Wu L."/>
            <person name="Ma J."/>
        </authorList>
    </citation>
    <scope>NUCLEOTIDE SEQUENCE [LARGE SCALE GENOMIC DNA]</scope>
    <source>
        <strain evidence="5">JCM 14370</strain>
    </source>
</reference>
<evidence type="ECO:0000313" key="4">
    <source>
        <dbReference type="EMBL" id="GGJ34356.1"/>
    </source>
</evidence>
<dbReference type="Pfam" id="PF00107">
    <property type="entry name" value="ADH_zinc_N"/>
    <property type="match status" value="1"/>
</dbReference>
<dbReference type="Gene3D" id="3.90.180.10">
    <property type="entry name" value="Medium-chain alcohol dehydrogenases, catalytic domain"/>
    <property type="match status" value="1"/>
</dbReference>
<keyword evidence="5" id="KW-1185">Reference proteome</keyword>
<dbReference type="InterPro" id="IPR013154">
    <property type="entry name" value="ADH-like_N"/>
</dbReference>
<comment type="caution">
    <text evidence="4">The sequence shown here is derived from an EMBL/GenBank/DDBJ whole genome shotgun (WGS) entry which is preliminary data.</text>
</comment>
<dbReference type="InterPro" id="IPR011032">
    <property type="entry name" value="GroES-like_sf"/>
</dbReference>
<dbReference type="Pfam" id="PF08240">
    <property type="entry name" value="ADH_N"/>
    <property type="match status" value="1"/>
</dbReference>
<organism evidence="4 5">
    <name type="scientific">Deinococcus roseus</name>
    <dbReference type="NCBI Taxonomy" id="392414"/>
    <lineage>
        <taxon>Bacteria</taxon>
        <taxon>Thermotogati</taxon>
        <taxon>Deinococcota</taxon>
        <taxon>Deinococci</taxon>
        <taxon>Deinococcales</taxon>
        <taxon>Deinococcaceae</taxon>
        <taxon>Deinococcus</taxon>
    </lineage>
</organism>